<name>R9HE77_BACT4</name>
<protein>
    <submittedName>
        <fullName evidence="2">Uncharacterized protein</fullName>
    </submittedName>
</protein>
<comment type="caution">
    <text evidence="2">The sequence shown here is derived from an EMBL/GenBank/DDBJ whole genome shotgun (WGS) entry which is preliminary data.</text>
</comment>
<keyword evidence="1" id="KW-1133">Transmembrane helix</keyword>
<dbReference type="EMBL" id="ASSM01000006">
    <property type="protein sequence ID" value="EOS02363.1"/>
    <property type="molecule type" value="Genomic_DNA"/>
</dbReference>
<keyword evidence="1" id="KW-0472">Membrane</keyword>
<evidence type="ECO:0000313" key="3">
    <source>
        <dbReference type="Proteomes" id="UP000014207"/>
    </source>
</evidence>
<organism evidence="2 3">
    <name type="scientific">Bacteroides thetaiotaomicron dnLKV9</name>
    <dbReference type="NCBI Taxonomy" id="1235785"/>
    <lineage>
        <taxon>Bacteria</taxon>
        <taxon>Pseudomonadati</taxon>
        <taxon>Bacteroidota</taxon>
        <taxon>Bacteroidia</taxon>
        <taxon>Bacteroidales</taxon>
        <taxon>Bacteroidaceae</taxon>
        <taxon>Bacteroides</taxon>
    </lineage>
</organism>
<dbReference type="Proteomes" id="UP000014207">
    <property type="component" value="Unassembled WGS sequence"/>
</dbReference>
<dbReference type="AlphaFoldDB" id="R9HE77"/>
<feature type="transmembrane region" description="Helical" evidence="1">
    <location>
        <begin position="21"/>
        <end position="41"/>
    </location>
</feature>
<dbReference type="PATRIC" id="fig|1235785.3.peg.1481"/>
<sequence>MISFIMQSELFMEWQIQLQQVNMIIEMFTFIIIGTITPNQLKDKEVF</sequence>
<accession>R9HE77</accession>
<keyword evidence="1" id="KW-0812">Transmembrane</keyword>
<proteinExistence type="predicted"/>
<reference evidence="2 3" key="1">
    <citation type="submission" date="2013-04" db="EMBL/GenBank/DDBJ databases">
        <title>The Genome Sequence of Bacteroides thetaiotaomicron dnLKV9.</title>
        <authorList>
            <consortium name="The Broad Institute Genomics Platform"/>
            <consortium name="The Broad Institute Genome Sequencing Center for Infectious Disease"/>
            <person name="Earl A."/>
            <person name="Xavier R."/>
            <person name="Kuhn K."/>
            <person name="Stappenbeck T."/>
            <person name="Walker B."/>
            <person name="Young S."/>
            <person name="Zeng Q."/>
            <person name="Gargeya S."/>
            <person name="Fitzgerald M."/>
            <person name="Haas B."/>
            <person name="Abouelleil A."/>
            <person name="Allen A.W."/>
            <person name="Alvarado L."/>
            <person name="Arachchi H.M."/>
            <person name="Berlin A.M."/>
            <person name="Chapman S.B."/>
            <person name="Gainer-Dewar J."/>
            <person name="Goldberg J."/>
            <person name="Griggs A."/>
            <person name="Gujja S."/>
            <person name="Hansen M."/>
            <person name="Howarth C."/>
            <person name="Imamovic A."/>
            <person name="Ireland A."/>
            <person name="Larimer J."/>
            <person name="McCowan C."/>
            <person name="Murphy C."/>
            <person name="Pearson M."/>
            <person name="Poon T.W."/>
            <person name="Priest M."/>
            <person name="Roberts A."/>
            <person name="Saif S."/>
            <person name="Shea T."/>
            <person name="Sisk P."/>
            <person name="Sykes S."/>
            <person name="Wortman J."/>
            <person name="Nusbaum C."/>
            <person name="Birren B."/>
        </authorList>
    </citation>
    <scope>NUCLEOTIDE SEQUENCE [LARGE SCALE GENOMIC DNA]</scope>
    <source>
        <strain evidence="3">dnLKV9</strain>
    </source>
</reference>
<evidence type="ECO:0000256" key="1">
    <source>
        <dbReference type="SAM" id="Phobius"/>
    </source>
</evidence>
<dbReference type="HOGENOM" id="CLU_3164965_0_0_10"/>
<evidence type="ECO:0000313" key="2">
    <source>
        <dbReference type="EMBL" id="EOS02363.1"/>
    </source>
</evidence>
<gene>
    <name evidence="2" type="ORF">C799_01483</name>
</gene>